<evidence type="ECO:0008006" key="4">
    <source>
        <dbReference type="Google" id="ProtNLM"/>
    </source>
</evidence>
<evidence type="ECO:0000313" key="3">
    <source>
        <dbReference type="Proteomes" id="UP001501333"/>
    </source>
</evidence>
<keyword evidence="1" id="KW-1133">Transmembrane helix</keyword>
<evidence type="ECO:0000256" key="1">
    <source>
        <dbReference type="SAM" id="Phobius"/>
    </source>
</evidence>
<feature type="transmembrane region" description="Helical" evidence="1">
    <location>
        <begin position="83"/>
        <end position="100"/>
    </location>
</feature>
<gene>
    <name evidence="2" type="ORF">GCM10022250_34850</name>
</gene>
<protein>
    <recommendedName>
        <fullName evidence="4">DUF4190 domain-containing protein</fullName>
    </recommendedName>
</protein>
<reference evidence="3" key="1">
    <citation type="journal article" date="2019" name="Int. J. Syst. Evol. Microbiol.">
        <title>The Global Catalogue of Microorganisms (GCM) 10K type strain sequencing project: providing services to taxonomists for standard genome sequencing and annotation.</title>
        <authorList>
            <consortium name="The Broad Institute Genomics Platform"/>
            <consortium name="The Broad Institute Genome Sequencing Center for Infectious Disease"/>
            <person name="Wu L."/>
            <person name="Ma J."/>
        </authorList>
    </citation>
    <scope>NUCLEOTIDE SEQUENCE [LARGE SCALE GENOMIC DNA]</scope>
    <source>
        <strain evidence="3">JCM 17386</strain>
    </source>
</reference>
<name>A0ABP7YK10_9FLAO</name>
<keyword evidence="1" id="KW-0812">Transmembrane</keyword>
<sequence length="146" mass="16532">MIEEENSEKSVFEEIPTEKIYSKTAVSAATFFGGPLVAGYCIAENFKVFNDFEKARKTYIVTLISIILITVIAFNIPENFPSVIFPLVYSFITSYLIQFYQEKNIENHLNNGGELFSGWRTFFICILSAAILLGVIYIIAYLLVEA</sequence>
<comment type="caution">
    <text evidence="2">The sequence shown here is derived from an EMBL/GenBank/DDBJ whole genome shotgun (WGS) entry which is preliminary data.</text>
</comment>
<keyword evidence="1" id="KW-0472">Membrane</keyword>
<dbReference type="Proteomes" id="UP001501333">
    <property type="component" value="Unassembled WGS sequence"/>
</dbReference>
<keyword evidence="3" id="KW-1185">Reference proteome</keyword>
<dbReference type="EMBL" id="BAABAO010000013">
    <property type="protein sequence ID" value="GAA4137280.1"/>
    <property type="molecule type" value="Genomic_DNA"/>
</dbReference>
<feature type="transmembrane region" description="Helical" evidence="1">
    <location>
        <begin position="58"/>
        <end position="77"/>
    </location>
</feature>
<feature type="transmembrane region" description="Helical" evidence="1">
    <location>
        <begin position="121"/>
        <end position="144"/>
    </location>
</feature>
<organism evidence="2 3">
    <name type="scientific">Flavobacterium chungbukense</name>
    <dbReference type="NCBI Taxonomy" id="877464"/>
    <lineage>
        <taxon>Bacteria</taxon>
        <taxon>Pseudomonadati</taxon>
        <taxon>Bacteroidota</taxon>
        <taxon>Flavobacteriia</taxon>
        <taxon>Flavobacteriales</taxon>
        <taxon>Flavobacteriaceae</taxon>
        <taxon>Flavobacterium</taxon>
    </lineage>
</organism>
<dbReference type="RefSeq" id="WP_229349846.1">
    <property type="nucleotide sequence ID" value="NZ_BAABAO010000013.1"/>
</dbReference>
<proteinExistence type="predicted"/>
<evidence type="ECO:0000313" key="2">
    <source>
        <dbReference type="EMBL" id="GAA4137280.1"/>
    </source>
</evidence>
<feature type="transmembrane region" description="Helical" evidence="1">
    <location>
        <begin position="20"/>
        <end position="46"/>
    </location>
</feature>
<accession>A0ABP7YK10</accession>